<comment type="subcellular location">
    <subcellularLocation>
        <location evidence="1">Membrane</location>
        <topology evidence="1">Multi-pass membrane protein</topology>
    </subcellularLocation>
</comment>
<dbReference type="EMBL" id="BOSE01000002">
    <property type="protein sequence ID" value="GIP15851.1"/>
    <property type="molecule type" value="Genomic_DNA"/>
</dbReference>
<proteinExistence type="predicted"/>
<name>A0A919YR70_9BACL</name>
<feature type="transmembrane region" description="Helical" evidence="5">
    <location>
        <begin position="103"/>
        <end position="125"/>
    </location>
</feature>
<keyword evidence="8" id="KW-1185">Reference proteome</keyword>
<evidence type="ECO:0000256" key="1">
    <source>
        <dbReference type="ARBA" id="ARBA00004141"/>
    </source>
</evidence>
<sequence length="206" mass="23890">MKQELIDFPLRVMFKPFSSFWDLKYDNKGSIRASIIIIALTIIALILQKQFAGFLVNYTDPRLINSLQDIVTVVVPFLLWVVANWSITTLMDGEGKFTEIVKVTAYSLTPLVIVYVPLTFISRYMAQEETAFYYLMLSIASLWFVWLLFVGIMTVHQYTVLKTIVTMLLTVIVMGIIVFLGALVLSMLYQIYDFLYNIYRELLFRT</sequence>
<evidence type="ECO:0000259" key="6">
    <source>
        <dbReference type="Pfam" id="PF04893"/>
    </source>
</evidence>
<evidence type="ECO:0000313" key="7">
    <source>
        <dbReference type="EMBL" id="GIP15851.1"/>
    </source>
</evidence>
<keyword evidence="2 5" id="KW-0812">Transmembrane</keyword>
<evidence type="ECO:0000313" key="8">
    <source>
        <dbReference type="Proteomes" id="UP000683139"/>
    </source>
</evidence>
<dbReference type="GO" id="GO:0016020">
    <property type="term" value="C:membrane"/>
    <property type="evidence" value="ECO:0007669"/>
    <property type="project" value="UniProtKB-SubCell"/>
</dbReference>
<dbReference type="Pfam" id="PF04893">
    <property type="entry name" value="Yip1"/>
    <property type="match status" value="1"/>
</dbReference>
<feature type="transmembrane region" description="Helical" evidence="5">
    <location>
        <begin position="33"/>
        <end position="58"/>
    </location>
</feature>
<feature type="transmembrane region" description="Helical" evidence="5">
    <location>
        <begin position="164"/>
        <end position="192"/>
    </location>
</feature>
<protein>
    <recommendedName>
        <fullName evidence="6">Yip1 domain-containing protein</fullName>
    </recommendedName>
</protein>
<keyword evidence="4 5" id="KW-0472">Membrane</keyword>
<feature type="domain" description="Yip1" evidence="6">
    <location>
        <begin position="11"/>
        <end position="179"/>
    </location>
</feature>
<dbReference type="RefSeq" id="WP_213514117.1">
    <property type="nucleotide sequence ID" value="NZ_BOSE01000002.1"/>
</dbReference>
<reference evidence="7" key="1">
    <citation type="submission" date="2021-03" db="EMBL/GenBank/DDBJ databases">
        <title>Antimicrobial resistance genes in bacteria isolated from Japanese honey, and their potential for conferring macrolide and lincosamide resistance in the American foulbrood pathogen Paenibacillus larvae.</title>
        <authorList>
            <person name="Okamoto M."/>
            <person name="Kumagai M."/>
            <person name="Kanamori H."/>
            <person name="Takamatsu D."/>
        </authorList>
    </citation>
    <scope>NUCLEOTIDE SEQUENCE</scope>
    <source>
        <strain evidence="7">J40TS1</strain>
    </source>
</reference>
<keyword evidence="3 5" id="KW-1133">Transmembrane helix</keyword>
<comment type="caution">
    <text evidence="7">The sequence shown here is derived from an EMBL/GenBank/DDBJ whole genome shotgun (WGS) entry which is preliminary data.</text>
</comment>
<dbReference type="InterPro" id="IPR006977">
    <property type="entry name" value="Yip1_dom"/>
</dbReference>
<evidence type="ECO:0000256" key="5">
    <source>
        <dbReference type="SAM" id="Phobius"/>
    </source>
</evidence>
<feature type="transmembrane region" description="Helical" evidence="5">
    <location>
        <begin position="70"/>
        <end position="91"/>
    </location>
</feature>
<gene>
    <name evidence="7" type="ORF">J40TS1_14930</name>
</gene>
<evidence type="ECO:0000256" key="2">
    <source>
        <dbReference type="ARBA" id="ARBA00022692"/>
    </source>
</evidence>
<feature type="transmembrane region" description="Helical" evidence="5">
    <location>
        <begin position="131"/>
        <end position="152"/>
    </location>
</feature>
<evidence type="ECO:0000256" key="4">
    <source>
        <dbReference type="ARBA" id="ARBA00023136"/>
    </source>
</evidence>
<evidence type="ECO:0000256" key="3">
    <source>
        <dbReference type="ARBA" id="ARBA00022989"/>
    </source>
</evidence>
<accession>A0A919YR70</accession>
<dbReference type="Proteomes" id="UP000683139">
    <property type="component" value="Unassembled WGS sequence"/>
</dbReference>
<organism evidence="7 8">
    <name type="scientific">Paenibacillus montaniterrae</name>
    <dbReference type="NCBI Taxonomy" id="429341"/>
    <lineage>
        <taxon>Bacteria</taxon>
        <taxon>Bacillati</taxon>
        <taxon>Bacillota</taxon>
        <taxon>Bacilli</taxon>
        <taxon>Bacillales</taxon>
        <taxon>Paenibacillaceae</taxon>
        <taxon>Paenibacillus</taxon>
    </lineage>
</organism>
<dbReference type="AlphaFoldDB" id="A0A919YR70"/>